<evidence type="ECO:0000256" key="2">
    <source>
        <dbReference type="SAM" id="Phobius"/>
    </source>
</evidence>
<gene>
    <name evidence="3" type="ORF">H7H73_20155</name>
    <name evidence="4" type="ORF">MJO55_00225</name>
</gene>
<keyword evidence="2" id="KW-0472">Membrane</keyword>
<evidence type="ECO:0000313" key="6">
    <source>
        <dbReference type="Proteomes" id="UP001140272"/>
    </source>
</evidence>
<dbReference type="RefSeq" id="WP_239735595.1">
    <property type="nucleotide sequence ID" value="NZ_CP092427.2"/>
</dbReference>
<organism evidence="3 6">
    <name type="scientific">Mycolicibacterium rufum</name>
    <dbReference type="NCBI Taxonomy" id="318424"/>
    <lineage>
        <taxon>Bacteria</taxon>
        <taxon>Bacillati</taxon>
        <taxon>Actinomycetota</taxon>
        <taxon>Actinomycetes</taxon>
        <taxon>Mycobacteriales</taxon>
        <taxon>Mycobacteriaceae</taxon>
        <taxon>Mycolicibacterium</taxon>
    </lineage>
</organism>
<reference evidence="3" key="1">
    <citation type="submission" date="2020-07" db="EMBL/GenBank/DDBJ databases">
        <authorList>
            <person name="Pettersson B.M.F."/>
            <person name="Behra P.R.K."/>
            <person name="Ramesh M."/>
            <person name="Das S."/>
            <person name="Dasgupta S."/>
            <person name="Kirsebom L.A."/>
        </authorList>
    </citation>
    <scope>NUCLEOTIDE SEQUENCE</scope>
    <source>
        <strain evidence="3">DSM 45406</strain>
    </source>
</reference>
<keyword evidence="5" id="KW-1185">Reference proteome</keyword>
<protein>
    <submittedName>
        <fullName evidence="3">Uncharacterized protein</fullName>
    </submittedName>
</protein>
<accession>A0A9X2Y1N5</accession>
<proteinExistence type="predicted"/>
<dbReference type="EMBL" id="CP092427">
    <property type="protein sequence ID" value="ULP36940.1"/>
    <property type="molecule type" value="Genomic_DNA"/>
</dbReference>
<sequence>MSSIQLAMDLAAPEHPGRLVGAMLAQLAIAGGLVWLIVWAVRNARGRRPPQNPYPPGYYLQYPPPQAPWPHQSPPPAGGPWPPRGGPPTGTR</sequence>
<evidence type="ECO:0000313" key="5">
    <source>
        <dbReference type="Proteomes" id="UP001055159"/>
    </source>
</evidence>
<dbReference type="Proteomes" id="UP001140272">
    <property type="component" value="Unassembled WGS sequence"/>
</dbReference>
<reference evidence="3" key="2">
    <citation type="journal article" date="2022" name="BMC Genomics">
        <title>Comparative genome analysis of mycobacteria focusing on tRNA and non-coding RNA.</title>
        <authorList>
            <person name="Behra P.R.K."/>
            <person name="Pettersson B.M.F."/>
            <person name="Ramesh M."/>
            <person name="Das S."/>
            <person name="Dasgupta S."/>
            <person name="Kirsebom L.A."/>
        </authorList>
    </citation>
    <scope>NUCLEOTIDE SEQUENCE</scope>
    <source>
        <strain evidence="3">DSM 45406</strain>
    </source>
</reference>
<evidence type="ECO:0000313" key="4">
    <source>
        <dbReference type="EMBL" id="ULP36940.1"/>
    </source>
</evidence>
<dbReference type="EMBL" id="JACKRN010000683">
    <property type="protein sequence ID" value="MCV7072346.1"/>
    <property type="molecule type" value="Genomic_DNA"/>
</dbReference>
<feature type="transmembrane region" description="Helical" evidence="2">
    <location>
        <begin position="20"/>
        <end position="41"/>
    </location>
</feature>
<dbReference type="Proteomes" id="UP001055159">
    <property type="component" value="Chromosome"/>
</dbReference>
<keyword evidence="2" id="KW-1133">Transmembrane helix</keyword>
<evidence type="ECO:0000313" key="3">
    <source>
        <dbReference type="EMBL" id="MCV7072346.1"/>
    </source>
</evidence>
<dbReference type="AlphaFoldDB" id="A0A9X2Y1N5"/>
<evidence type="ECO:0000256" key="1">
    <source>
        <dbReference type="SAM" id="MobiDB-lite"/>
    </source>
</evidence>
<feature type="compositionally biased region" description="Pro residues" evidence="1">
    <location>
        <begin position="65"/>
        <end position="86"/>
    </location>
</feature>
<name>A0A9X2Y1N5_9MYCO</name>
<keyword evidence="2" id="KW-0812">Transmembrane</keyword>
<feature type="region of interest" description="Disordered" evidence="1">
    <location>
        <begin position="65"/>
        <end position="92"/>
    </location>
</feature>
<reference evidence="4" key="3">
    <citation type="submission" date="2022-08" db="EMBL/GenBank/DDBJ databases">
        <title>Whole genome sequencing of non-tuberculosis mycobacteria type-strains.</title>
        <authorList>
            <person name="Igarashi Y."/>
            <person name="Osugi A."/>
            <person name="Mitarai S."/>
        </authorList>
    </citation>
    <scope>NUCLEOTIDE SEQUENCE</scope>
    <source>
        <strain evidence="4">JCM 16372</strain>
    </source>
</reference>